<dbReference type="InterPro" id="IPR015500">
    <property type="entry name" value="Peptidase_S8_subtilisin-rel"/>
</dbReference>
<dbReference type="GO" id="GO:0004252">
    <property type="term" value="F:serine-type endopeptidase activity"/>
    <property type="evidence" value="ECO:0007669"/>
    <property type="project" value="UniProtKB-UniRule"/>
</dbReference>
<feature type="active site" description="Charge relay system" evidence="5">
    <location>
        <position position="557"/>
    </location>
</feature>
<feature type="transmembrane region" description="Helical" evidence="6">
    <location>
        <begin position="275"/>
        <end position="295"/>
    </location>
</feature>
<feature type="active site" description="Charge relay system" evidence="5">
    <location>
        <position position="736"/>
    </location>
</feature>
<reference evidence="8" key="1">
    <citation type="submission" date="2015-07" db="EMBL/GenBank/DDBJ databases">
        <title>Draft Genome Sequences of Anaerolinea thermolimosa IMO-1, Bellilinea caldifistulae GOMI-1, Leptolinea tardivitalis YMTK-2, Levilinea saccharolytica KIBI-1,Longilinea arvoryzae KOME-1, Previously Described as Members of the Anaerolineaceae (Chloroflexi).</title>
        <authorList>
            <person name="Sekiguchi Y."/>
            <person name="Ohashi A."/>
            <person name="Matsuura N."/>
            <person name="Tourlousse M.D."/>
        </authorList>
    </citation>
    <scope>NUCLEOTIDE SEQUENCE [LARGE SCALE GENOMIC DNA]</scope>
    <source>
        <strain evidence="8">KOME-1</strain>
    </source>
</reference>
<dbReference type="PRINTS" id="PR00723">
    <property type="entry name" value="SUBTILISIN"/>
</dbReference>
<dbReference type="InterPro" id="IPR036852">
    <property type="entry name" value="Peptidase_S8/S53_dom_sf"/>
</dbReference>
<dbReference type="PROSITE" id="PS51892">
    <property type="entry name" value="SUBTILASE"/>
    <property type="match status" value="1"/>
</dbReference>
<dbReference type="PROSITE" id="PS00138">
    <property type="entry name" value="SUBTILASE_SER"/>
    <property type="match status" value="1"/>
</dbReference>
<dbReference type="GO" id="GO:0006508">
    <property type="term" value="P:proteolysis"/>
    <property type="evidence" value="ECO:0007669"/>
    <property type="project" value="UniProtKB-KW"/>
</dbReference>
<dbReference type="InterPro" id="IPR051048">
    <property type="entry name" value="Peptidase_S8/S53_subtilisin"/>
</dbReference>
<feature type="transmembrane region" description="Helical" evidence="6">
    <location>
        <begin position="121"/>
        <end position="141"/>
    </location>
</feature>
<gene>
    <name evidence="8" type="ORF">LARV_02211</name>
</gene>
<dbReference type="Pfam" id="PF00082">
    <property type="entry name" value="Peptidase_S8"/>
    <property type="match status" value="1"/>
</dbReference>
<feature type="transmembrane region" description="Helical" evidence="6">
    <location>
        <begin position="94"/>
        <end position="115"/>
    </location>
</feature>
<evidence type="ECO:0000256" key="1">
    <source>
        <dbReference type="ARBA" id="ARBA00011073"/>
    </source>
</evidence>
<proteinExistence type="inferred from homology"/>
<dbReference type="PROSITE" id="PS00137">
    <property type="entry name" value="SUBTILASE_HIS"/>
    <property type="match status" value="1"/>
</dbReference>
<dbReference type="STRING" id="360412.LARV_02211"/>
<dbReference type="AlphaFoldDB" id="A0A0S7BLB2"/>
<evidence type="ECO:0000259" key="7">
    <source>
        <dbReference type="Pfam" id="PF00082"/>
    </source>
</evidence>
<organism evidence="8">
    <name type="scientific">Longilinea arvoryzae</name>
    <dbReference type="NCBI Taxonomy" id="360412"/>
    <lineage>
        <taxon>Bacteria</taxon>
        <taxon>Bacillati</taxon>
        <taxon>Chloroflexota</taxon>
        <taxon>Anaerolineae</taxon>
        <taxon>Anaerolineales</taxon>
        <taxon>Anaerolineaceae</taxon>
        <taxon>Longilinea</taxon>
    </lineage>
</organism>
<dbReference type="PANTHER" id="PTHR43399:SF4">
    <property type="entry name" value="CELL WALL-ASSOCIATED PROTEASE"/>
    <property type="match status" value="1"/>
</dbReference>
<dbReference type="SUPFAM" id="SSF52743">
    <property type="entry name" value="Subtilisin-like"/>
    <property type="match status" value="1"/>
</dbReference>
<feature type="transmembrane region" description="Helical" evidence="6">
    <location>
        <begin position="224"/>
        <end position="243"/>
    </location>
</feature>
<feature type="transmembrane region" description="Helical" evidence="6">
    <location>
        <begin position="186"/>
        <end position="212"/>
    </location>
</feature>
<dbReference type="InterPro" id="IPR023828">
    <property type="entry name" value="Peptidase_S8_Ser-AS"/>
</dbReference>
<evidence type="ECO:0000256" key="6">
    <source>
        <dbReference type="SAM" id="Phobius"/>
    </source>
</evidence>
<feature type="transmembrane region" description="Helical" evidence="6">
    <location>
        <begin position="349"/>
        <end position="369"/>
    </location>
</feature>
<keyword evidence="6" id="KW-1133">Transmembrane helix</keyword>
<comment type="similarity">
    <text evidence="1 5">Belongs to the peptidase S8 family.</text>
</comment>
<sequence length="813" mass="86852">MGEMPVTEGPKRVLDQDQQRQGCWAIILFILATVWLAAMTVIVQSSGWLLEQTLFEGYPATDSRWQLPLIYGVSILVPMAFLERKATSPRSKLIYRTLSMAAVFAILQFPARLVALTDAQLVNVLQIAAMLLYLVLINQWLKRVSPDWVPPFRKMDWRGLGPAGLIGLLVSIPWLLWGALGSPLDTFLNLVVGLLFGVSASWTVVGGLLIATQRADREYRLADILIDGFGMALALVVMVTGFGQTGMQWVLLYCLPALGFTTAMLSQVGKEEAKGLNWAPVAVMLGLAAAWPLMLTDPDELAVIVSGGAGERIAWVTRSGGVTFVIEAALSFAFYPLLRWLTRRAALPLAGKLAVAGVGIAAVCTYFFFGVTGFYGERLFVILKDQADLTQINPDLAWQERRTQVYQTLVAHTEKDQNGIRNVLDRFGVRYTSFYLVNAIEVQAGPLVRFWLNSRPEVDRIIDDPILRPLPVSSPAVAGMLSAPTGPTWNVSLVQADKVWDTLGVTGEGILVGVSDSGVQGDHPAIRDAYAGTVDAGIPAWLDLWNRTPTPTDISGHGTAVTSVILGKNTGIAPGAKWMGCANLARNLGNPAYYVGCMQFLFAPYPPDGDPLRDGEPAQGAQVLNYSWGCPGVEGCDADALLPAVKAIRAAGIFQAAAAGNMGSDYCGSVSDPPAIYGQVFSVGSIDSNEDMSSFSSIGPVVLDGKLETKPDLLAPGENVIAANAGSSYEAVSGTSFSSPHVAGVVALMWSANPALIGNVDLTEQLLRKSASAYSGPLTKCNADSGNPENAPTYGILNAYAAVKLAVEVNTNP</sequence>
<feature type="domain" description="Peptidase S8/S53" evidence="7">
    <location>
        <begin position="507"/>
        <end position="772"/>
    </location>
</feature>
<keyword evidence="6" id="KW-0472">Membrane</keyword>
<keyword evidence="6" id="KW-0812">Transmembrane</keyword>
<dbReference type="PANTHER" id="PTHR43399">
    <property type="entry name" value="SUBTILISIN-RELATED"/>
    <property type="match status" value="1"/>
</dbReference>
<feature type="transmembrane region" description="Helical" evidence="6">
    <location>
        <begin position="21"/>
        <end position="45"/>
    </location>
</feature>
<evidence type="ECO:0000313" key="9">
    <source>
        <dbReference type="Proteomes" id="UP000055060"/>
    </source>
</evidence>
<dbReference type="InterPro" id="IPR022398">
    <property type="entry name" value="Peptidase_S8_His-AS"/>
</dbReference>
<dbReference type="Gene3D" id="3.40.50.200">
    <property type="entry name" value="Peptidase S8/S53 domain"/>
    <property type="match status" value="1"/>
</dbReference>
<keyword evidence="3 5" id="KW-0378">Hydrolase</keyword>
<feature type="active site" description="Charge relay system" evidence="5">
    <location>
        <position position="516"/>
    </location>
</feature>
<evidence type="ECO:0000256" key="5">
    <source>
        <dbReference type="PROSITE-ProRule" id="PRU01240"/>
    </source>
</evidence>
<dbReference type="Proteomes" id="UP000055060">
    <property type="component" value="Unassembled WGS sequence"/>
</dbReference>
<feature type="transmembrane region" description="Helical" evidence="6">
    <location>
        <begin position="315"/>
        <end position="337"/>
    </location>
</feature>
<evidence type="ECO:0000256" key="2">
    <source>
        <dbReference type="ARBA" id="ARBA00022670"/>
    </source>
</evidence>
<dbReference type="OrthoDB" id="9798386at2"/>
<dbReference type="RefSeq" id="WP_075073702.1">
    <property type="nucleotide sequence ID" value="NZ_DF967972.1"/>
</dbReference>
<feature type="transmembrane region" description="Helical" evidence="6">
    <location>
        <begin position="65"/>
        <end position="82"/>
    </location>
</feature>
<keyword evidence="9" id="KW-1185">Reference proteome</keyword>
<evidence type="ECO:0000256" key="3">
    <source>
        <dbReference type="ARBA" id="ARBA00022801"/>
    </source>
</evidence>
<name>A0A0S7BLB2_9CHLR</name>
<evidence type="ECO:0000256" key="4">
    <source>
        <dbReference type="ARBA" id="ARBA00022825"/>
    </source>
</evidence>
<feature type="transmembrane region" description="Helical" evidence="6">
    <location>
        <begin position="162"/>
        <end position="180"/>
    </location>
</feature>
<feature type="transmembrane region" description="Helical" evidence="6">
    <location>
        <begin position="249"/>
        <end position="268"/>
    </location>
</feature>
<protein>
    <submittedName>
        <fullName evidence="8">Subtilisin-like serine protease</fullName>
    </submittedName>
</protein>
<evidence type="ECO:0000313" key="8">
    <source>
        <dbReference type="EMBL" id="GAP14442.1"/>
    </source>
</evidence>
<dbReference type="EMBL" id="DF967972">
    <property type="protein sequence ID" value="GAP14442.1"/>
    <property type="molecule type" value="Genomic_DNA"/>
</dbReference>
<accession>A0A0S7BLB2</accession>
<keyword evidence="2 5" id="KW-0645">Protease</keyword>
<keyword evidence="4 5" id="KW-0720">Serine protease</keyword>
<dbReference type="InterPro" id="IPR000209">
    <property type="entry name" value="Peptidase_S8/S53_dom"/>
</dbReference>